<dbReference type="GeneID" id="55608617"/>
<evidence type="ECO:0000313" key="8">
    <source>
        <dbReference type="Proteomes" id="UP000260311"/>
    </source>
</evidence>
<dbReference type="InterPro" id="IPR007630">
    <property type="entry name" value="RNA_pol_sigma70_r4"/>
</dbReference>
<evidence type="ECO:0000259" key="6">
    <source>
        <dbReference type="PROSITE" id="PS00716"/>
    </source>
</evidence>
<reference evidence="7 8" key="1">
    <citation type="submission" date="2018-05" db="EMBL/GenBank/DDBJ databases">
        <title>The genome of Vibrio coralliilyticus phage YC.</title>
        <authorList>
            <person name="Benler S."/>
        </authorList>
    </citation>
    <scope>NUCLEOTIDE SEQUENCE [LARGE SCALE GENOMIC DNA]</scope>
</reference>
<evidence type="ECO:0000256" key="5">
    <source>
        <dbReference type="SAM" id="MobiDB-lite"/>
    </source>
</evidence>
<name>A0A384ZSC0_9CAUD</name>
<feature type="region of interest" description="Disordered" evidence="5">
    <location>
        <begin position="429"/>
        <end position="452"/>
    </location>
</feature>
<keyword evidence="8" id="KW-1185">Reference proteome</keyword>
<accession>A0A384ZSC0</accession>
<keyword evidence="4" id="KW-0804">Transcription</keyword>
<dbReference type="Pfam" id="PF04545">
    <property type="entry name" value="Sigma70_r4"/>
    <property type="match status" value="1"/>
</dbReference>
<dbReference type="KEGG" id="vg:55608617"/>
<dbReference type="PANTHER" id="PTHR30603">
    <property type="entry name" value="RNA POLYMERASE SIGMA FACTOR RPO"/>
    <property type="match status" value="1"/>
</dbReference>
<dbReference type="Proteomes" id="UP000260311">
    <property type="component" value="Segment"/>
</dbReference>
<dbReference type="GO" id="GO:0006352">
    <property type="term" value="P:DNA-templated transcription initiation"/>
    <property type="evidence" value="ECO:0007669"/>
    <property type="project" value="InterPro"/>
</dbReference>
<proteinExistence type="predicted"/>
<evidence type="ECO:0000313" key="7">
    <source>
        <dbReference type="EMBL" id="AXC34539.1"/>
    </source>
</evidence>
<dbReference type="EMBL" id="MH375644">
    <property type="protein sequence ID" value="AXC34539.1"/>
    <property type="molecule type" value="Genomic_DNA"/>
</dbReference>
<dbReference type="InterPro" id="IPR007627">
    <property type="entry name" value="RNA_pol_sigma70_r2"/>
</dbReference>
<dbReference type="PANTHER" id="PTHR30603:SF47">
    <property type="entry name" value="RNA POLYMERASE SIGMA FACTOR SIGD, CHLOROPLASTIC"/>
    <property type="match status" value="1"/>
</dbReference>
<evidence type="ECO:0000256" key="4">
    <source>
        <dbReference type="ARBA" id="ARBA00023163"/>
    </source>
</evidence>
<keyword evidence="1" id="KW-0805">Transcription regulation</keyword>
<dbReference type="InterPro" id="IPR014284">
    <property type="entry name" value="RNA_pol_sigma-70_dom"/>
</dbReference>
<dbReference type="Gene3D" id="1.20.120.1810">
    <property type="match status" value="1"/>
</dbReference>
<dbReference type="InterPro" id="IPR036388">
    <property type="entry name" value="WH-like_DNA-bd_sf"/>
</dbReference>
<feature type="domain" description="RNA polymerase sigma-70" evidence="6">
    <location>
        <begin position="277"/>
        <end position="303"/>
    </location>
</feature>
<dbReference type="PROSITE" id="PS00716">
    <property type="entry name" value="SIGMA70_2"/>
    <property type="match status" value="1"/>
</dbReference>
<dbReference type="PRINTS" id="PR00046">
    <property type="entry name" value="SIGMA70FCT"/>
</dbReference>
<dbReference type="SUPFAM" id="SSF88659">
    <property type="entry name" value="Sigma3 and sigma4 domains of RNA polymerase sigma factors"/>
    <property type="match status" value="1"/>
</dbReference>
<evidence type="ECO:0000256" key="1">
    <source>
        <dbReference type="ARBA" id="ARBA00023015"/>
    </source>
</evidence>
<protein>
    <submittedName>
        <fullName evidence="7">RpoD</fullName>
    </submittedName>
</protein>
<dbReference type="GO" id="GO:0016987">
    <property type="term" value="F:sigma factor activity"/>
    <property type="evidence" value="ECO:0007669"/>
    <property type="project" value="UniProtKB-KW"/>
</dbReference>
<keyword evidence="2" id="KW-0731">Sigma factor</keyword>
<keyword evidence="3" id="KW-0238">DNA-binding</keyword>
<feature type="compositionally biased region" description="Basic residues" evidence="5">
    <location>
        <begin position="434"/>
        <end position="452"/>
    </location>
</feature>
<evidence type="ECO:0000256" key="3">
    <source>
        <dbReference type="ARBA" id="ARBA00023125"/>
    </source>
</evidence>
<evidence type="ECO:0000256" key="2">
    <source>
        <dbReference type="ARBA" id="ARBA00023082"/>
    </source>
</evidence>
<dbReference type="GO" id="GO:0003677">
    <property type="term" value="F:DNA binding"/>
    <property type="evidence" value="ECO:0007669"/>
    <property type="project" value="UniProtKB-KW"/>
</dbReference>
<sequence>MVRVMRDGAAYSNNPNVGNIFGDIIESMISNAPKHMEKEDFYAALTKMREGCKRSEKLLIESNLRMVANRVRRSWGIRPYAGVPADDRFSYGMAGLNKALERFDMSSGLMFSTYATHWIDQYIERGFYDECNMYGGIRVPTHMHQKYNRIRSIFRDKYKDEDIDFTTLDMDELVKRANEWEEDRIANSDREDLILKKWKAKEIEDVLAVFSRRQSSIVVGDDGISDSIYDFMEAPEISLFDDVTREMNVELLEKIVSNSSISERDLTIILRRYNGDTLDEIGKDLGVTRERVRQLQSQTMGQLKTALETLHFKQNIGGQTLSERQNLYTLAEAGIAEINKLGNSEAEAVESTIRFKRTKLIFGTKLNSVPSEMRPKLLQSILRHCVTLRKAGRSRYWVAHEYGFKNSATLESALKRHCKDSHLYTDTFGMPVNKGHKNPPKRKVKHKLTTSL</sequence>
<dbReference type="InterPro" id="IPR050239">
    <property type="entry name" value="Sigma-70_RNA_pol_init_factors"/>
</dbReference>
<dbReference type="InterPro" id="IPR013325">
    <property type="entry name" value="RNA_pol_sigma_r2"/>
</dbReference>
<dbReference type="RefSeq" id="YP_009838385.1">
    <property type="nucleotide sequence ID" value="NC_048709.1"/>
</dbReference>
<dbReference type="SUPFAM" id="SSF88946">
    <property type="entry name" value="Sigma2 domain of RNA polymerase sigma factors"/>
    <property type="match status" value="1"/>
</dbReference>
<dbReference type="Gene3D" id="1.10.10.10">
    <property type="entry name" value="Winged helix-like DNA-binding domain superfamily/Winged helix DNA-binding domain"/>
    <property type="match status" value="1"/>
</dbReference>
<dbReference type="Pfam" id="PF04542">
    <property type="entry name" value="Sigma70_r2"/>
    <property type="match status" value="1"/>
</dbReference>
<dbReference type="InterPro" id="IPR000943">
    <property type="entry name" value="RNA_pol_sigma70"/>
</dbReference>
<dbReference type="InterPro" id="IPR013324">
    <property type="entry name" value="RNA_pol_sigma_r3/r4-like"/>
</dbReference>
<organism evidence="7 8">
    <name type="scientific">Vibrio phage YC</name>
    <dbReference type="NCBI Taxonomy" id="2267403"/>
    <lineage>
        <taxon>Viruses</taxon>
        <taxon>Duplodnaviria</taxon>
        <taxon>Heunggongvirae</taxon>
        <taxon>Uroviricota</taxon>
        <taxon>Caudoviricetes</taxon>
        <taxon>Pantevenvirales</taxon>
        <taxon>Ackermannviridae</taxon>
        <taxon>Campanilevirus</taxon>
        <taxon>Campanilevirus YC</taxon>
    </lineage>
</organism>
<dbReference type="NCBIfam" id="TIGR02937">
    <property type="entry name" value="sigma70-ECF"/>
    <property type="match status" value="1"/>
</dbReference>